<keyword evidence="2" id="KW-1185">Reference proteome</keyword>
<evidence type="ECO:0000313" key="2">
    <source>
        <dbReference type="Proteomes" id="UP001165064"/>
    </source>
</evidence>
<comment type="caution">
    <text evidence="1">The sequence shown here is derived from an EMBL/GenBank/DDBJ whole genome shotgun (WGS) entry which is preliminary data.</text>
</comment>
<sequence>MEVLKLLEELRATMFLPLYVSVKVGGPYEDPYNNQFDLLMFVIPWVVIRAVWIIWIIIELMSFVSLGLEQKQQHISKFLKPADSLQTLKS</sequence>
<dbReference type="EMBL" id="BSXS01002583">
    <property type="protein sequence ID" value="GME79403.1"/>
    <property type="molecule type" value="Genomic_DNA"/>
</dbReference>
<dbReference type="Proteomes" id="UP001165064">
    <property type="component" value="Unassembled WGS sequence"/>
</dbReference>
<accession>A0ACB5T209</accession>
<organism evidence="1 2">
    <name type="scientific">Ambrosiozyma monospora</name>
    <name type="common">Yeast</name>
    <name type="synonym">Endomycopsis monosporus</name>
    <dbReference type="NCBI Taxonomy" id="43982"/>
    <lineage>
        <taxon>Eukaryota</taxon>
        <taxon>Fungi</taxon>
        <taxon>Dikarya</taxon>
        <taxon>Ascomycota</taxon>
        <taxon>Saccharomycotina</taxon>
        <taxon>Pichiomycetes</taxon>
        <taxon>Pichiales</taxon>
        <taxon>Pichiaceae</taxon>
        <taxon>Ambrosiozyma</taxon>
    </lineage>
</organism>
<gene>
    <name evidence="1" type="ORF">Amon02_000393200</name>
</gene>
<protein>
    <submittedName>
        <fullName evidence="1">Unnamed protein product</fullName>
    </submittedName>
</protein>
<proteinExistence type="predicted"/>
<name>A0ACB5T209_AMBMO</name>
<evidence type="ECO:0000313" key="1">
    <source>
        <dbReference type="EMBL" id="GME79403.1"/>
    </source>
</evidence>
<reference evidence="1" key="1">
    <citation type="submission" date="2023-04" db="EMBL/GenBank/DDBJ databases">
        <title>Ambrosiozyma monospora NBRC 10751.</title>
        <authorList>
            <person name="Ichikawa N."/>
            <person name="Sato H."/>
            <person name="Tonouchi N."/>
        </authorList>
    </citation>
    <scope>NUCLEOTIDE SEQUENCE</scope>
    <source>
        <strain evidence="1">NBRC 10751</strain>
    </source>
</reference>